<dbReference type="EMBL" id="ANNX02000078">
    <property type="protein sequence ID" value="KYC34568.1"/>
    <property type="molecule type" value="Genomic_DNA"/>
</dbReference>
<dbReference type="InterPro" id="IPR011528">
    <property type="entry name" value="NERD"/>
</dbReference>
<protein>
    <recommendedName>
        <fullName evidence="2">NERD domain-containing protein</fullName>
    </recommendedName>
</protein>
<evidence type="ECO:0000256" key="1">
    <source>
        <dbReference type="SAM" id="Phobius"/>
    </source>
</evidence>
<dbReference type="Pfam" id="PF08378">
    <property type="entry name" value="NERD"/>
    <property type="match status" value="1"/>
</dbReference>
<proteinExistence type="predicted"/>
<keyword evidence="1" id="KW-1133">Transmembrane helix</keyword>
<evidence type="ECO:0000313" key="3">
    <source>
        <dbReference type="EMBL" id="KYC34568.1"/>
    </source>
</evidence>
<evidence type="ECO:0000259" key="2">
    <source>
        <dbReference type="Pfam" id="PF08378"/>
    </source>
</evidence>
<comment type="caution">
    <text evidence="3">The sequence shown here is derived from an EMBL/GenBank/DDBJ whole genome shotgun (WGS) entry which is preliminary data.</text>
</comment>
<dbReference type="AlphaFoldDB" id="A0A139WQ71"/>
<accession>A0A139WQ71</accession>
<reference evidence="3 4" key="1">
    <citation type="journal article" date="2013" name="Genome Biol. Evol.">
        <title>Genomes of Stigonematalean cyanobacteria (subsection V) and the evolution of oxygenic photosynthesis from prokaryotes to plastids.</title>
        <authorList>
            <person name="Dagan T."/>
            <person name="Roettger M."/>
            <person name="Stucken K."/>
            <person name="Landan G."/>
            <person name="Koch R."/>
            <person name="Major P."/>
            <person name="Gould S.B."/>
            <person name="Goremykin V.V."/>
            <person name="Rippka R."/>
            <person name="Tandeau de Marsac N."/>
            <person name="Gugger M."/>
            <person name="Lockhart P.J."/>
            <person name="Allen J.F."/>
            <person name="Brune I."/>
            <person name="Maus I."/>
            <person name="Puhler A."/>
            <person name="Martin W.F."/>
        </authorList>
    </citation>
    <scope>NUCLEOTIDE SEQUENCE [LARGE SCALE GENOMIC DNA]</scope>
    <source>
        <strain evidence="3 4">PCC 7110</strain>
    </source>
</reference>
<dbReference type="RefSeq" id="WP_017740814.1">
    <property type="nucleotide sequence ID" value="NZ_KQ976356.1"/>
</dbReference>
<keyword evidence="1" id="KW-0812">Transmembrane</keyword>
<feature type="transmembrane region" description="Helical" evidence="1">
    <location>
        <begin position="47"/>
        <end position="63"/>
    </location>
</feature>
<feature type="transmembrane region" description="Helical" evidence="1">
    <location>
        <begin position="21"/>
        <end position="41"/>
    </location>
</feature>
<dbReference type="Proteomes" id="UP000076925">
    <property type="component" value="Unassembled WGS sequence"/>
</dbReference>
<feature type="domain" description="NERD" evidence="2">
    <location>
        <begin position="79"/>
        <end position="183"/>
    </location>
</feature>
<gene>
    <name evidence="3" type="ORF">WA1_51170</name>
</gene>
<organism evidence="3 4">
    <name type="scientific">Scytonema hofmannii PCC 7110</name>
    <dbReference type="NCBI Taxonomy" id="128403"/>
    <lineage>
        <taxon>Bacteria</taxon>
        <taxon>Bacillati</taxon>
        <taxon>Cyanobacteriota</taxon>
        <taxon>Cyanophyceae</taxon>
        <taxon>Nostocales</taxon>
        <taxon>Scytonemataceae</taxon>
        <taxon>Scytonema</taxon>
    </lineage>
</organism>
<keyword evidence="4" id="KW-1185">Reference proteome</keyword>
<sequence>MSSRKAGHSIYQLGHKRLGNAIAYYFGAGTAVVVLVILLPLLQFSHLGLFLYLGLGVGGYLLYHQGEQLRKKAARAYQGAAAEAEVGKLLKVLQAKGWQVEANVPVKGLGDLDFAIKSPSGHYFVVDTKSHKGTKIYLNGQLTRRYGRNIYPFHEGNLLEKVKRQARSLSVRVSKPVVAVLCFTQGEVDIPNGVADDVLVVFKDDLLVTLVDWDRKLNILR</sequence>
<evidence type="ECO:0000313" key="4">
    <source>
        <dbReference type="Proteomes" id="UP000076925"/>
    </source>
</evidence>
<dbReference type="OrthoDB" id="489858at2"/>
<dbReference type="STRING" id="128403.WA1_51170"/>
<name>A0A139WQ71_9CYAN</name>
<keyword evidence="1" id="KW-0472">Membrane</keyword>